<name>A0AA41ZHL7_9GAMM</name>
<dbReference type="EMBL" id="JAPIVE010000002">
    <property type="protein sequence ID" value="MCX2524294.1"/>
    <property type="molecule type" value="Genomic_DNA"/>
</dbReference>
<gene>
    <name evidence="2" type="ORF">OQ287_08575</name>
</gene>
<evidence type="ECO:0000313" key="2">
    <source>
        <dbReference type="EMBL" id="MCX2524294.1"/>
    </source>
</evidence>
<feature type="signal peptide" evidence="1">
    <location>
        <begin position="1"/>
        <end position="25"/>
    </location>
</feature>
<dbReference type="InterPro" id="IPR021856">
    <property type="entry name" value="DUF3465"/>
</dbReference>
<evidence type="ECO:0000313" key="3">
    <source>
        <dbReference type="Proteomes" id="UP001165678"/>
    </source>
</evidence>
<keyword evidence="1" id="KW-0732">Signal</keyword>
<organism evidence="2 3">
    <name type="scientific">Larsenimonas rhizosphaerae</name>
    <dbReference type="NCBI Taxonomy" id="2944682"/>
    <lineage>
        <taxon>Bacteria</taxon>
        <taxon>Pseudomonadati</taxon>
        <taxon>Pseudomonadota</taxon>
        <taxon>Gammaproteobacteria</taxon>
        <taxon>Oceanospirillales</taxon>
        <taxon>Halomonadaceae</taxon>
        <taxon>Larsenimonas</taxon>
    </lineage>
</organism>
<reference evidence="2" key="1">
    <citation type="submission" date="2022-11" db="EMBL/GenBank/DDBJ databases">
        <title>Larsenimonas rhizosphaerae sp. nov., isolated from a tidal mudflat.</title>
        <authorList>
            <person name="Lee S.D."/>
            <person name="Kim I.S."/>
        </authorList>
    </citation>
    <scope>NUCLEOTIDE SEQUENCE</scope>
    <source>
        <strain evidence="2">GH2-1</strain>
    </source>
</reference>
<comment type="caution">
    <text evidence="2">The sequence shown here is derived from an EMBL/GenBank/DDBJ whole genome shotgun (WGS) entry which is preliminary data.</text>
</comment>
<dbReference type="RefSeq" id="WP_250935262.1">
    <property type="nucleotide sequence ID" value="NZ_JAMLJK010000001.1"/>
</dbReference>
<evidence type="ECO:0000256" key="1">
    <source>
        <dbReference type="SAM" id="SignalP"/>
    </source>
</evidence>
<dbReference type="Proteomes" id="UP001165678">
    <property type="component" value="Unassembled WGS sequence"/>
</dbReference>
<keyword evidence="3" id="KW-1185">Reference proteome</keyword>
<proteinExistence type="predicted"/>
<protein>
    <submittedName>
        <fullName evidence="2">DUF3465 domain-containing protein</fullName>
    </submittedName>
</protein>
<dbReference type="Pfam" id="PF11948">
    <property type="entry name" value="DUF3465"/>
    <property type="match status" value="1"/>
</dbReference>
<accession>A0AA41ZHL7</accession>
<feature type="chain" id="PRO_5041355822" evidence="1">
    <location>
        <begin position="26"/>
        <end position="140"/>
    </location>
</feature>
<sequence length="140" mass="15639">MMTVLIRWCVLLCMLCLAGPAVSLAAGSSPPEATAAQAFEAHQSDVLITGEGVVFRILSDDTRGDRHQRFILRLADGQTLLVAHNIDLAPRLDGLERGAHVRFRGEYVWNARGGVLHWTHHDPRGRHPDGFLEYDGRRYQ</sequence>
<dbReference type="AlphaFoldDB" id="A0AA41ZHL7"/>